<sequence length="395" mass="41439">MTAHPHELWHARLALLALAVGGFTIGTTEFASMSVLPQIAEGLHVDEPTAGHVISAYALGVVVGAPTIAVLGARLSRRILLVGLMGFFALAHCLSALSPNLEWMLAFRFMSGLPHGAYFGVGALVAASLVPRSQRTQAVARMMLGLTIATIGGVPFANLIGQLFGWRWCFVIVAVLALFTALMVMRYVPRDKGDPEASPLRELGALARPQVWLTLLIGAIGFGGMFAVYTYLASTVTEVTGVDQAMVPVALAVIGLGMTLGTLVCSWAADRWQMKAAGVTLVYAIIVMALYAPAAQQLWSMLVILLLIGCVGGLSSILQTRLMDVAGDAQTLAAALNHSAFNAANALGPWLGGMAITAGYGWTSTGWVGASLAIGGLLVWALSMALDRAKAVRQV</sequence>
<feature type="domain" description="Major facilitator superfamily (MFS) profile" evidence="7">
    <location>
        <begin position="14"/>
        <end position="388"/>
    </location>
</feature>
<dbReference type="InterPro" id="IPR020846">
    <property type="entry name" value="MFS_dom"/>
</dbReference>
<keyword evidence="2" id="KW-1003">Cell membrane</keyword>
<dbReference type="InterPro" id="IPR011701">
    <property type="entry name" value="MFS"/>
</dbReference>
<protein>
    <submittedName>
        <fullName evidence="8">MFS transporter</fullName>
    </submittedName>
</protein>
<dbReference type="AlphaFoldDB" id="A0A420ECI8"/>
<feature type="transmembrane region" description="Helical" evidence="6">
    <location>
        <begin position="298"/>
        <end position="318"/>
    </location>
</feature>
<evidence type="ECO:0000256" key="3">
    <source>
        <dbReference type="ARBA" id="ARBA00022692"/>
    </source>
</evidence>
<reference evidence="8 9" key="1">
    <citation type="submission" date="2018-09" db="EMBL/GenBank/DDBJ databases">
        <title>Altererythrobacter spongiae sp. nov., isolated from a marine sponge.</title>
        <authorList>
            <person name="Zhuang L."/>
            <person name="Luo L."/>
        </authorList>
    </citation>
    <scope>NUCLEOTIDE SEQUENCE [LARGE SCALE GENOMIC DNA]</scope>
    <source>
        <strain evidence="8 9">HN-Y73</strain>
    </source>
</reference>
<keyword evidence="4 6" id="KW-1133">Transmembrane helix</keyword>
<evidence type="ECO:0000256" key="6">
    <source>
        <dbReference type="SAM" id="Phobius"/>
    </source>
</evidence>
<evidence type="ECO:0000259" key="7">
    <source>
        <dbReference type="PROSITE" id="PS50850"/>
    </source>
</evidence>
<dbReference type="PANTHER" id="PTHR43124">
    <property type="entry name" value="PURINE EFFLUX PUMP PBUE"/>
    <property type="match status" value="1"/>
</dbReference>
<feature type="transmembrane region" description="Helical" evidence="6">
    <location>
        <begin position="109"/>
        <end position="130"/>
    </location>
</feature>
<organism evidence="8 9">
    <name type="scientific">Altericroceibacterium spongiae</name>
    <dbReference type="NCBI Taxonomy" id="2320269"/>
    <lineage>
        <taxon>Bacteria</taxon>
        <taxon>Pseudomonadati</taxon>
        <taxon>Pseudomonadota</taxon>
        <taxon>Alphaproteobacteria</taxon>
        <taxon>Sphingomonadales</taxon>
        <taxon>Erythrobacteraceae</taxon>
        <taxon>Altericroceibacterium</taxon>
    </lineage>
</organism>
<dbReference type="Gene3D" id="1.20.1250.20">
    <property type="entry name" value="MFS general substrate transporter like domains"/>
    <property type="match status" value="1"/>
</dbReference>
<feature type="transmembrane region" description="Helical" evidence="6">
    <location>
        <begin position="366"/>
        <end position="386"/>
    </location>
</feature>
<keyword evidence="3 6" id="KW-0812">Transmembrane</keyword>
<evidence type="ECO:0000313" key="9">
    <source>
        <dbReference type="Proteomes" id="UP000284395"/>
    </source>
</evidence>
<evidence type="ECO:0000256" key="5">
    <source>
        <dbReference type="ARBA" id="ARBA00023136"/>
    </source>
</evidence>
<evidence type="ECO:0000256" key="1">
    <source>
        <dbReference type="ARBA" id="ARBA00004651"/>
    </source>
</evidence>
<feature type="transmembrane region" description="Helical" evidence="6">
    <location>
        <begin position="210"/>
        <end position="233"/>
    </location>
</feature>
<dbReference type="InterPro" id="IPR050189">
    <property type="entry name" value="MFS_Efflux_Transporters"/>
</dbReference>
<dbReference type="PANTHER" id="PTHR43124:SF3">
    <property type="entry name" value="CHLORAMPHENICOL EFFLUX PUMP RV0191"/>
    <property type="match status" value="1"/>
</dbReference>
<feature type="transmembrane region" description="Helical" evidence="6">
    <location>
        <begin position="170"/>
        <end position="189"/>
    </location>
</feature>
<keyword evidence="5 6" id="KW-0472">Membrane</keyword>
<feature type="transmembrane region" description="Helical" evidence="6">
    <location>
        <begin position="276"/>
        <end position="292"/>
    </location>
</feature>
<keyword evidence="9" id="KW-1185">Reference proteome</keyword>
<dbReference type="CDD" id="cd17324">
    <property type="entry name" value="MFS_NepI_like"/>
    <property type="match status" value="1"/>
</dbReference>
<dbReference type="InterPro" id="IPR036259">
    <property type="entry name" value="MFS_trans_sf"/>
</dbReference>
<comment type="subcellular location">
    <subcellularLocation>
        <location evidence="1">Cell membrane</location>
        <topology evidence="1">Multi-pass membrane protein</topology>
    </subcellularLocation>
</comment>
<dbReference type="OrthoDB" id="9788453at2"/>
<comment type="caution">
    <text evidence="8">The sequence shown here is derived from an EMBL/GenBank/DDBJ whole genome shotgun (WGS) entry which is preliminary data.</text>
</comment>
<dbReference type="SUPFAM" id="SSF103473">
    <property type="entry name" value="MFS general substrate transporter"/>
    <property type="match status" value="1"/>
</dbReference>
<feature type="transmembrane region" description="Helical" evidence="6">
    <location>
        <begin position="245"/>
        <end position="269"/>
    </location>
</feature>
<dbReference type="PROSITE" id="PS50850">
    <property type="entry name" value="MFS"/>
    <property type="match status" value="1"/>
</dbReference>
<accession>A0A420ECI8</accession>
<feature type="transmembrane region" description="Helical" evidence="6">
    <location>
        <begin position="142"/>
        <end position="164"/>
    </location>
</feature>
<name>A0A420ECI8_9SPHN</name>
<feature type="transmembrane region" description="Helical" evidence="6">
    <location>
        <begin position="339"/>
        <end position="360"/>
    </location>
</feature>
<evidence type="ECO:0000313" key="8">
    <source>
        <dbReference type="EMBL" id="RKF18352.1"/>
    </source>
</evidence>
<dbReference type="GO" id="GO:0022857">
    <property type="term" value="F:transmembrane transporter activity"/>
    <property type="evidence" value="ECO:0007669"/>
    <property type="project" value="InterPro"/>
</dbReference>
<dbReference type="Pfam" id="PF07690">
    <property type="entry name" value="MFS_1"/>
    <property type="match status" value="1"/>
</dbReference>
<feature type="transmembrane region" description="Helical" evidence="6">
    <location>
        <begin position="52"/>
        <end position="72"/>
    </location>
</feature>
<feature type="transmembrane region" description="Helical" evidence="6">
    <location>
        <begin position="79"/>
        <end position="97"/>
    </location>
</feature>
<evidence type="ECO:0000256" key="2">
    <source>
        <dbReference type="ARBA" id="ARBA00022475"/>
    </source>
</evidence>
<dbReference type="EMBL" id="RAPF01000009">
    <property type="protein sequence ID" value="RKF18352.1"/>
    <property type="molecule type" value="Genomic_DNA"/>
</dbReference>
<evidence type="ECO:0000256" key="4">
    <source>
        <dbReference type="ARBA" id="ARBA00022989"/>
    </source>
</evidence>
<dbReference type="GO" id="GO:0005886">
    <property type="term" value="C:plasma membrane"/>
    <property type="evidence" value="ECO:0007669"/>
    <property type="project" value="UniProtKB-SubCell"/>
</dbReference>
<dbReference type="RefSeq" id="WP_120325626.1">
    <property type="nucleotide sequence ID" value="NZ_RAPF01000009.1"/>
</dbReference>
<proteinExistence type="predicted"/>
<gene>
    <name evidence="8" type="ORF">D6851_14515</name>
</gene>
<dbReference type="Proteomes" id="UP000284395">
    <property type="component" value="Unassembled WGS sequence"/>
</dbReference>